<evidence type="ECO:0000313" key="2">
    <source>
        <dbReference type="Proteomes" id="UP000238823"/>
    </source>
</evidence>
<reference evidence="1 2" key="1">
    <citation type="submission" date="2018-03" db="EMBL/GenBank/DDBJ databases">
        <title>Draft Genome Sequences of the Obligatory Marine Myxobacteria Enhygromyxa salina SWB007.</title>
        <authorList>
            <person name="Poehlein A."/>
            <person name="Moghaddam J.A."/>
            <person name="Harms H."/>
            <person name="Alanjari M."/>
            <person name="Koenig G.M."/>
            <person name="Daniel R."/>
            <person name="Schaeberle T.F."/>
        </authorList>
    </citation>
    <scope>NUCLEOTIDE SEQUENCE [LARGE SCALE GENOMIC DNA]</scope>
    <source>
        <strain evidence="1 2">SWB007</strain>
    </source>
</reference>
<dbReference type="AlphaFoldDB" id="A0A2S9YVU4"/>
<dbReference type="InterPro" id="IPR043519">
    <property type="entry name" value="NT_sf"/>
</dbReference>
<proteinExistence type="predicted"/>
<protein>
    <submittedName>
        <fullName evidence="1">Uncharacterized protein</fullName>
    </submittedName>
</protein>
<comment type="caution">
    <text evidence="1">The sequence shown here is derived from an EMBL/GenBank/DDBJ whole genome shotgun (WGS) entry which is preliminary data.</text>
</comment>
<evidence type="ECO:0000313" key="1">
    <source>
        <dbReference type="EMBL" id="PRQ09217.1"/>
    </source>
</evidence>
<dbReference type="SUPFAM" id="SSF81301">
    <property type="entry name" value="Nucleotidyltransferase"/>
    <property type="match status" value="1"/>
</dbReference>
<name>A0A2S9YVU4_9BACT</name>
<organism evidence="1 2">
    <name type="scientific">Enhygromyxa salina</name>
    <dbReference type="NCBI Taxonomy" id="215803"/>
    <lineage>
        <taxon>Bacteria</taxon>
        <taxon>Pseudomonadati</taxon>
        <taxon>Myxococcota</taxon>
        <taxon>Polyangia</taxon>
        <taxon>Nannocystales</taxon>
        <taxon>Nannocystaceae</taxon>
        <taxon>Enhygromyxa</taxon>
    </lineage>
</organism>
<dbReference type="Gene3D" id="3.30.460.40">
    <property type="match status" value="1"/>
</dbReference>
<accession>A0A2S9YVU4</accession>
<gene>
    <name evidence="1" type="ORF">ENSA7_12070</name>
</gene>
<dbReference type="Proteomes" id="UP000238823">
    <property type="component" value="Unassembled WGS sequence"/>
</dbReference>
<sequence length="166" mass="17853">MAGGAHRLSAPRLPPDFANLFVCLNEAGAEYMLVGGYAVMIYGYLRTTQALDVWVHATPGNAARVMQAMTEFGLPPGLSLDVLGQIDGSPPTGFRFGRSPFAVDLLTSVRGVSFNEAWPESVVRSFDGVSVRVISRRALLQNKRSTGRPKDAADVEALERLGDLST</sequence>
<dbReference type="EMBL" id="PVNL01000030">
    <property type="protein sequence ID" value="PRQ09217.1"/>
    <property type="molecule type" value="Genomic_DNA"/>
</dbReference>